<proteinExistence type="predicted"/>
<dbReference type="KEGG" id="tpx:Turpa_3434"/>
<dbReference type="STRING" id="869212.Turpa_3434"/>
<evidence type="ECO:0008006" key="3">
    <source>
        <dbReference type="Google" id="ProtNLM"/>
    </source>
</evidence>
<name>I4B9W4_TURPD</name>
<reference evidence="1 2" key="1">
    <citation type="submission" date="2012-06" db="EMBL/GenBank/DDBJ databases">
        <title>The complete chromosome of genome of Turneriella parva DSM 21527.</title>
        <authorList>
            <consortium name="US DOE Joint Genome Institute (JGI-PGF)"/>
            <person name="Lucas S."/>
            <person name="Han J."/>
            <person name="Lapidus A."/>
            <person name="Bruce D."/>
            <person name="Goodwin L."/>
            <person name="Pitluck S."/>
            <person name="Peters L."/>
            <person name="Kyrpides N."/>
            <person name="Mavromatis K."/>
            <person name="Ivanova N."/>
            <person name="Mikhailova N."/>
            <person name="Chertkov O."/>
            <person name="Detter J.C."/>
            <person name="Tapia R."/>
            <person name="Han C."/>
            <person name="Land M."/>
            <person name="Hauser L."/>
            <person name="Markowitz V."/>
            <person name="Cheng J.-F."/>
            <person name="Hugenholtz P."/>
            <person name="Woyke T."/>
            <person name="Wu D."/>
            <person name="Gronow S."/>
            <person name="Wellnitz S."/>
            <person name="Brambilla E."/>
            <person name="Klenk H.-P."/>
            <person name="Eisen J.A."/>
        </authorList>
    </citation>
    <scope>NUCLEOTIDE SEQUENCE [LARGE SCALE GENOMIC DNA]</scope>
    <source>
        <strain evidence="2">ATCC BAA-1111 / DSM 21527 / NCTC 11395 / H</strain>
    </source>
</reference>
<dbReference type="Pfam" id="PF04365">
    <property type="entry name" value="BrnT_toxin"/>
    <property type="match status" value="1"/>
</dbReference>
<organism evidence="1 2">
    <name type="scientific">Turneriella parva (strain ATCC BAA-1111 / DSM 21527 / NCTC 11395 / H)</name>
    <name type="common">Leptospira parva</name>
    <dbReference type="NCBI Taxonomy" id="869212"/>
    <lineage>
        <taxon>Bacteria</taxon>
        <taxon>Pseudomonadati</taxon>
        <taxon>Spirochaetota</taxon>
        <taxon>Spirochaetia</taxon>
        <taxon>Leptospirales</taxon>
        <taxon>Leptospiraceae</taxon>
        <taxon>Turneriella</taxon>
    </lineage>
</organism>
<evidence type="ECO:0000313" key="1">
    <source>
        <dbReference type="EMBL" id="AFM14071.1"/>
    </source>
</evidence>
<dbReference type="EMBL" id="CP002959">
    <property type="protein sequence ID" value="AFM14071.1"/>
    <property type="molecule type" value="Genomic_DNA"/>
</dbReference>
<dbReference type="Proteomes" id="UP000006048">
    <property type="component" value="Chromosome"/>
</dbReference>
<gene>
    <name evidence="1" type="ordered locus">Turpa_3434</name>
</gene>
<evidence type="ECO:0000313" key="2">
    <source>
        <dbReference type="Proteomes" id="UP000006048"/>
    </source>
</evidence>
<protein>
    <recommendedName>
        <fullName evidence="3">BrnT family toxin</fullName>
    </recommendedName>
</protein>
<sequence length="103" mass="11471">MNFEWDEAKNRANIKKHGVSCNEAATIFADKNILSLPDEEHSEAEERWVSVGISKTLKVLFVAHLSLTPQNGGTIRIFSARKAEPDEERDYAASAVTPENRTA</sequence>
<accession>I4B9W4</accession>
<dbReference type="OrthoDB" id="9802417at2"/>
<keyword evidence="2" id="KW-1185">Reference proteome</keyword>
<dbReference type="InterPro" id="IPR007460">
    <property type="entry name" value="BrnT_toxin"/>
</dbReference>
<dbReference type="InterPro" id="IPR038573">
    <property type="entry name" value="BrnT_sf"/>
</dbReference>
<dbReference type="AlphaFoldDB" id="I4B9W4"/>
<dbReference type="Gene3D" id="3.10.450.530">
    <property type="entry name" value="Ribonuclease toxin, BrnT, of type II toxin-antitoxin system"/>
    <property type="match status" value="1"/>
</dbReference>
<dbReference type="HOGENOM" id="CLU_149290_1_1_12"/>